<dbReference type="GO" id="GO:0006744">
    <property type="term" value="P:ubiquinone biosynthetic process"/>
    <property type="evidence" value="ECO:0007669"/>
    <property type="project" value="UniProtKB-UniRule"/>
</dbReference>
<dbReference type="GO" id="GO:0005737">
    <property type="term" value="C:cytoplasm"/>
    <property type="evidence" value="ECO:0007669"/>
    <property type="project" value="UniProtKB-SubCell"/>
</dbReference>
<dbReference type="Proteomes" id="UP000254329">
    <property type="component" value="Unassembled WGS sequence"/>
</dbReference>
<evidence type="ECO:0000313" key="4">
    <source>
        <dbReference type="Proteomes" id="UP000254329"/>
    </source>
</evidence>
<dbReference type="AlphaFoldDB" id="A0A1V4AZY4"/>
<dbReference type="HAMAP" id="MF_02215">
    <property type="entry name" value="UbiJ"/>
    <property type="match status" value="1"/>
</dbReference>
<sequence>MNLLQQLMLPQILNAGLETAFNHLLKNTAHIEPHLRKLNGKCLLVTLDKVNIPVYFLFSMQQIDVLNQYEGEVDCAVQLSPTLLLKKPEKSQLSQFINDQSIRLQGDLQVLQDFVALVEFLQKDPAELLSHYVGDVVAHSAVTFLKNLAHLLQSKFNKSQQFWGERLTEEYEVIAPSLAIEDFCQQVKTLEKQTALLEQKFKQILA</sequence>
<comment type="subcellular location">
    <subcellularLocation>
        <location evidence="1">Cytoplasm</location>
    </subcellularLocation>
</comment>
<evidence type="ECO:0000259" key="2">
    <source>
        <dbReference type="Pfam" id="PF02036"/>
    </source>
</evidence>
<evidence type="ECO:0000313" key="3">
    <source>
        <dbReference type="EMBL" id="STO58832.1"/>
    </source>
</evidence>
<dbReference type="InterPro" id="IPR038989">
    <property type="entry name" value="UbiJ"/>
</dbReference>
<dbReference type="Pfam" id="PF02036">
    <property type="entry name" value="SCP2"/>
    <property type="match status" value="1"/>
</dbReference>
<keyword evidence="4" id="KW-1185">Reference proteome</keyword>
<comment type="similarity">
    <text evidence="1">Belongs to the UbiJ family.</text>
</comment>
<comment type="function">
    <text evidence="1">Required for ubiquinone (coenzyme Q) biosynthesis. Binds hydrophobic ubiquinone biosynthetic intermediates via its SCP2 domain and is essential for the stability of the Ubi complex. May constitute a docking platform where Ubi enzymes assemble and access their SCP2-bound polyprenyl substrates.</text>
</comment>
<keyword evidence="1" id="KW-0831">Ubiquinone biosynthesis</keyword>
<keyword evidence="1" id="KW-0963">Cytoplasm</keyword>
<dbReference type="RefSeq" id="WP_078218854.1">
    <property type="nucleotide sequence ID" value="NZ_MUXZ01000024.1"/>
</dbReference>
<comment type="pathway">
    <text evidence="1">Cofactor biosynthesis; ubiquinone biosynthesis.</text>
</comment>
<dbReference type="InterPro" id="IPR003033">
    <property type="entry name" value="SCP2_sterol-bd_dom"/>
</dbReference>
<proteinExistence type="inferred from homology"/>
<accession>A0A1V4AZY4</accession>
<dbReference type="UniPathway" id="UPA00232"/>
<dbReference type="PANTHER" id="PTHR38693:SF1">
    <property type="entry name" value="UBIQUINONE BIOSYNTHESIS ACCESSORY FACTOR UBIJ"/>
    <property type="match status" value="1"/>
</dbReference>
<dbReference type="EMBL" id="UGHF01000001">
    <property type="protein sequence ID" value="STO58832.1"/>
    <property type="molecule type" value="Genomic_DNA"/>
</dbReference>
<dbReference type="STRING" id="733.B0186_08120"/>
<dbReference type="PANTHER" id="PTHR38693">
    <property type="entry name" value="UBIQUINONE BIOSYNTHESIS PROTEIN UBIJ"/>
    <property type="match status" value="1"/>
</dbReference>
<gene>
    <name evidence="3" type="primary">yigP</name>
    <name evidence="1" type="synonym">ubiJ</name>
    <name evidence="3" type="ORF">NCTC1659_00044</name>
</gene>
<evidence type="ECO:0000256" key="1">
    <source>
        <dbReference type="HAMAP-Rule" id="MF_02215"/>
    </source>
</evidence>
<name>A0A1V4AZY4_9PAST</name>
<reference evidence="3 4" key="1">
    <citation type="submission" date="2018-06" db="EMBL/GenBank/DDBJ databases">
        <authorList>
            <consortium name="Pathogen Informatics"/>
            <person name="Doyle S."/>
        </authorList>
    </citation>
    <scope>NUCLEOTIDE SEQUENCE [LARGE SCALE GENOMIC DNA]</scope>
    <source>
        <strain evidence="3 4">NCTC1659</strain>
    </source>
</reference>
<organism evidence="3 4">
    <name type="scientific">Canicola haemoglobinophilus</name>
    <dbReference type="NCBI Taxonomy" id="733"/>
    <lineage>
        <taxon>Bacteria</taxon>
        <taxon>Pseudomonadati</taxon>
        <taxon>Pseudomonadota</taxon>
        <taxon>Gammaproteobacteria</taxon>
        <taxon>Pasteurellales</taxon>
        <taxon>Pasteurellaceae</taxon>
        <taxon>Canicola</taxon>
    </lineage>
</organism>
<feature type="domain" description="SCP2" evidence="2">
    <location>
        <begin position="21"/>
        <end position="118"/>
    </location>
</feature>
<protein>
    <recommendedName>
        <fullName evidence="1">Ubiquinone biosynthesis accessory factor UbiJ</fullName>
    </recommendedName>
</protein>